<keyword evidence="6" id="KW-1185">Reference proteome</keyword>
<dbReference type="InterPro" id="IPR023753">
    <property type="entry name" value="FAD/NAD-binding_dom"/>
</dbReference>
<comment type="caution">
    <text evidence="5">The sequence shown here is derived from an EMBL/GenBank/DDBJ whole genome shotgun (WGS) entry which is preliminary data.</text>
</comment>
<evidence type="ECO:0000256" key="1">
    <source>
        <dbReference type="ARBA" id="ARBA00009333"/>
    </source>
</evidence>
<dbReference type="PRINTS" id="PR00368">
    <property type="entry name" value="FADPNR"/>
</dbReference>
<gene>
    <name evidence="5" type="ORF">HYFRA_00014111</name>
</gene>
<dbReference type="Proteomes" id="UP000696280">
    <property type="component" value="Unassembled WGS sequence"/>
</dbReference>
<keyword evidence="2" id="KW-0285">Flavoprotein</keyword>
<evidence type="ECO:0000256" key="3">
    <source>
        <dbReference type="ARBA" id="ARBA00023002"/>
    </source>
</evidence>
<dbReference type="Gene3D" id="3.50.50.60">
    <property type="entry name" value="FAD/NAD(P)-binding domain"/>
    <property type="match status" value="2"/>
</dbReference>
<protein>
    <recommendedName>
        <fullName evidence="4">FAD/NAD(P)-binding domain-containing protein</fullName>
    </recommendedName>
</protein>
<dbReference type="Pfam" id="PF07992">
    <property type="entry name" value="Pyr_redox_2"/>
    <property type="match status" value="1"/>
</dbReference>
<evidence type="ECO:0000313" key="6">
    <source>
        <dbReference type="Proteomes" id="UP000696280"/>
    </source>
</evidence>
<reference evidence="5" key="1">
    <citation type="submission" date="2021-07" db="EMBL/GenBank/DDBJ databases">
        <authorList>
            <person name="Durling M."/>
        </authorList>
    </citation>
    <scope>NUCLEOTIDE SEQUENCE</scope>
</reference>
<dbReference type="SUPFAM" id="SSF51905">
    <property type="entry name" value="FAD/NAD(P)-binding domain"/>
    <property type="match status" value="1"/>
</dbReference>
<dbReference type="InterPro" id="IPR050097">
    <property type="entry name" value="Ferredoxin-NADP_redctase_2"/>
</dbReference>
<accession>A0A9N9Q0C3</accession>
<evidence type="ECO:0000259" key="4">
    <source>
        <dbReference type="Pfam" id="PF07992"/>
    </source>
</evidence>
<evidence type="ECO:0000313" key="5">
    <source>
        <dbReference type="EMBL" id="CAG8962003.1"/>
    </source>
</evidence>
<feature type="domain" description="FAD/NAD(P)-binding" evidence="4">
    <location>
        <begin position="5"/>
        <end position="292"/>
    </location>
</feature>
<organism evidence="5 6">
    <name type="scientific">Hymenoscyphus fraxineus</name>
    <dbReference type="NCBI Taxonomy" id="746836"/>
    <lineage>
        <taxon>Eukaryota</taxon>
        <taxon>Fungi</taxon>
        <taxon>Dikarya</taxon>
        <taxon>Ascomycota</taxon>
        <taxon>Pezizomycotina</taxon>
        <taxon>Leotiomycetes</taxon>
        <taxon>Helotiales</taxon>
        <taxon>Helotiaceae</taxon>
        <taxon>Hymenoscyphus</taxon>
    </lineage>
</organism>
<dbReference type="OrthoDB" id="10260355at2759"/>
<dbReference type="GO" id="GO:0016491">
    <property type="term" value="F:oxidoreductase activity"/>
    <property type="evidence" value="ECO:0007669"/>
    <property type="project" value="UniProtKB-KW"/>
</dbReference>
<dbReference type="EMBL" id="CAJVRL010000123">
    <property type="protein sequence ID" value="CAG8962003.1"/>
    <property type="molecule type" value="Genomic_DNA"/>
</dbReference>
<dbReference type="PRINTS" id="PR00469">
    <property type="entry name" value="PNDRDTASEII"/>
</dbReference>
<dbReference type="InterPro" id="IPR036188">
    <property type="entry name" value="FAD/NAD-bd_sf"/>
</dbReference>
<name>A0A9N9Q0C3_9HELO</name>
<dbReference type="PANTHER" id="PTHR48105">
    <property type="entry name" value="THIOREDOXIN REDUCTASE 1-RELATED-RELATED"/>
    <property type="match status" value="1"/>
</dbReference>
<evidence type="ECO:0000256" key="2">
    <source>
        <dbReference type="ARBA" id="ARBA00022630"/>
    </source>
</evidence>
<sequence>MTATFDIVIVGGGPAGLSAASSIVRQAHSTLLIDSGEYRNENCPMHTVPTWDHRQPSDFRAAARKDFERYGSVTIENTRATAVKKLDDGLFEITGAAGQVWQGRKLVLATGVKDVFPNIDGYAECWISGIFHCLYCHGWEERGAATSGVIAEGECGRAMIATHLARQALRLSKETTMYTLGDEELTSAIEADIANVPQMKVDSRKVRKLVKALTGSEVTLHFQDGTTKTEGFLAHKPKFELRGDLADQLGLEKQNGVIKVNPPFNQTSVKGIFAAGDAAHPMQTITQAMHSGTACGGGAPLQLQAETYGQKGML</sequence>
<comment type="similarity">
    <text evidence="1">Belongs to the class-II pyridine nucleotide-disulfide oxidoreductase family.</text>
</comment>
<proteinExistence type="inferred from homology"/>
<keyword evidence="3" id="KW-0560">Oxidoreductase</keyword>
<dbReference type="GO" id="GO:0097237">
    <property type="term" value="P:cellular response to toxic substance"/>
    <property type="evidence" value="ECO:0007669"/>
    <property type="project" value="UniProtKB-ARBA"/>
</dbReference>
<dbReference type="AlphaFoldDB" id="A0A9N9Q0C3"/>